<dbReference type="InterPro" id="IPR052035">
    <property type="entry name" value="ZnF_BED_domain_contain"/>
</dbReference>
<reference evidence="2 3" key="1">
    <citation type="journal article" date="2019" name="Genome Biol. Evol.">
        <title>Insights into the evolution of the New World diploid cottons (Gossypium, subgenus Houzingenia) based on genome sequencing.</title>
        <authorList>
            <person name="Grover C.E."/>
            <person name="Arick M.A. 2nd"/>
            <person name="Thrash A."/>
            <person name="Conover J.L."/>
            <person name="Sanders W.S."/>
            <person name="Peterson D.G."/>
            <person name="Frelichowski J.E."/>
            <person name="Scheffler J.A."/>
            <person name="Scheffler B.E."/>
            <person name="Wendel J.F."/>
        </authorList>
    </citation>
    <scope>NUCLEOTIDE SEQUENCE [LARGE SCALE GENOMIC DNA]</scope>
    <source>
        <strain evidence="2">8</strain>
        <tissue evidence="2">Leaf</tissue>
    </source>
</reference>
<dbReference type="GO" id="GO:0046983">
    <property type="term" value="F:protein dimerization activity"/>
    <property type="evidence" value="ECO:0007669"/>
    <property type="project" value="InterPro"/>
</dbReference>
<dbReference type="AlphaFoldDB" id="A0A7J9DQW9"/>
<dbReference type="InterPro" id="IPR008906">
    <property type="entry name" value="HATC_C_dom"/>
</dbReference>
<accession>A0A7J9DQW9</accession>
<dbReference type="Pfam" id="PF05699">
    <property type="entry name" value="Dimer_Tnp_hAT"/>
    <property type="match status" value="1"/>
</dbReference>
<organism evidence="2 3">
    <name type="scientific">Gossypium trilobum</name>
    <dbReference type="NCBI Taxonomy" id="34281"/>
    <lineage>
        <taxon>Eukaryota</taxon>
        <taxon>Viridiplantae</taxon>
        <taxon>Streptophyta</taxon>
        <taxon>Embryophyta</taxon>
        <taxon>Tracheophyta</taxon>
        <taxon>Spermatophyta</taxon>
        <taxon>Magnoliopsida</taxon>
        <taxon>eudicotyledons</taxon>
        <taxon>Gunneridae</taxon>
        <taxon>Pentapetalae</taxon>
        <taxon>rosids</taxon>
        <taxon>malvids</taxon>
        <taxon>Malvales</taxon>
        <taxon>Malvaceae</taxon>
        <taxon>Malvoideae</taxon>
        <taxon>Gossypium</taxon>
    </lineage>
</organism>
<keyword evidence="3" id="KW-1185">Reference proteome</keyword>
<dbReference type="EMBL" id="JABEZW010000004">
    <property type="protein sequence ID" value="MBA0763038.1"/>
    <property type="molecule type" value="Genomic_DNA"/>
</dbReference>
<sequence length="325" mass="37833">MAKFECENKDELKAQCNHYKSIFSTKSFSETSHLRRHLISCLKIFNKDITQYTIATKPSLEGGSSIKTYKFDDDECRRVVSTFLVCDKHVFRTVEEPRFRYMISIVSLNFKNKSRQTTIRDVLMYYAKERDHVKEELAKTHGLICPTSNNWNSEHNNDEYICITAHWVDKNWKLQKRIIRFRGLSPPYDDFVETILCNLKIIFDEYVKNSKSMSSSLARSFNVSDNDPIDSSLHQLNVNRANLGGDYDEKSELELNSQIDVLDYWSKSSIRYCELSFLARDLLAIPISTVASESAFSVRKKVITFLRSSLKPKTVQVVVCFDNWM</sequence>
<comment type="caution">
    <text evidence="2">The sequence shown here is derived from an EMBL/GenBank/DDBJ whole genome shotgun (WGS) entry which is preliminary data.</text>
</comment>
<feature type="domain" description="HAT C-terminal dimerisation" evidence="1">
    <location>
        <begin position="251"/>
        <end position="325"/>
    </location>
</feature>
<dbReference type="GO" id="GO:0005634">
    <property type="term" value="C:nucleus"/>
    <property type="evidence" value="ECO:0007669"/>
    <property type="project" value="UniProtKB-SubCell"/>
</dbReference>
<dbReference type="PANTHER" id="PTHR46481:SF6">
    <property type="entry name" value="ZINC FINGER BED DOMAIN-CONTAINING PROTEIN RICESLEEPER 2-LIKE"/>
    <property type="match status" value="1"/>
</dbReference>
<evidence type="ECO:0000313" key="3">
    <source>
        <dbReference type="Proteomes" id="UP000593568"/>
    </source>
</evidence>
<name>A0A7J9DQW9_9ROSI</name>
<evidence type="ECO:0000313" key="2">
    <source>
        <dbReference type="EMBL" id="MBA0763038.1"/>
    </source>
</evidence>
<dbReference type="GO" id="GO:0008270">
    <property type="term" value="F:zinc ion binding"/>
    <property type="evidence" value="ECO:0007669"/>
    <property type="project" value="UniProtKB-KW"/>
</dbReference>
<proteinExistence type="predicted"/>
<protein>
    <recommendedName>
        <fullName evidence="1">HAT C-terminal dimerisation domain-containing protein</fullName>
    </recommendedName>
</protein>
<dbReference type="PANTHER" id="PTHR46481">
    <property type="entry name" value="ZINC FINGER BED DOMAIN-CONTAINING PROTEIN 4"/>
    <property type="match status" value="1"/>
</dbReference>
<dbReference type="InterPro" id="IPR012337">
    <property type="entry name" value="RNaseH-like_sf"/>
</dbReference>
<dbReference type="Proteomes" id="UP000593568">
    <property type="component" value="Unassembled WGS sequence"/>
</dbReference>
<gene>
    <name evidence="2" type="ORF">Gotri_012566</name>
</gene>
<dbReference type="SUPFAM" id="SSF53098">
    <property type="entry name" value="Ribonuclease H-like"/>
    <property type="match status" value="1"/>
</dbReference>
<evidence type="ECO:0000259" key="1">
    <source>
        <dbReference type="Pfam" id="PF05699"/>
    </source>
</evidence>